<evidence type="ECO:0000256" key="1">
    <source>
        <dbReference type="SAM" id="MobiDB-lite"/>
    </source>
</evidence>
<gene>
    <name evidence="2" type="ORF">BN1211_4146</name>
</gene>
<protein>
    <submittedName>
        <fullName evidence="2">Uncharacterized protein</fullName>
    </submittedName>
</protein>
<evidence type="ECO:0000313" key="2">
    <source>
        <dbReference type="EMBL" id="CEP23536.1"/>
    </source>
</evidence>
<name>A0A0H5C656_CYBJN</name>
<sequence>MSSNNPFAQNIEEEFQQELRNSLNDYEPASSTSASNTGTTTNSAPQAGPRPTQRPDVPQISIDTSLNVDDSPPEVPPPAYSEIDPHPSPQLAPQSPRLPPRPSTTPPSPLPSSGYQRQSIPVPLSSEYTRPAAPHPGLGYNAQSPTYLTPHTPIQMQQQNWNAPSYPPRPASPSWPQEPAAPQLPQRPVSPNPSYSTNIYAPPPKPPRSSAYPGRTNATYSSRRS</sequence>
<feature type="compositionally biased region" description="Polar residues" evidence="1">
    <location>
        <begin position="216"/>
        <end position="225"/>
    </location>
</feature>
<reference evidence="3" key="1">
    <citation type="journal article" date="2015" name="J. Biotechnol.">
        <title>The structure of the Cyberlindnera jadinii genome and its relation to Candida utilis analyzed by the occurrence of single nucleotide polymorphisms.</title>
        <authorList>
            <person name="Rupp O."/>
            <person name="Brinkrolf K."/>
            <person name="Buerth C."/>
            <person name="Kunigo M."/>
            <person name="Schneider J."/>
            <person name="Jaenicke S."/>
            <person name="Goesmann A."/>
            <person name="Puehler A."/>
            <person name="Jaeger K.-E."/>
            <person name="Ernst J.F."/>
        </authorList>
    </citation>
    <scope>NUCLEOTIDE SEQUENCE [LARGE SCALE GENOMIC DNA]</scope>
    <source>
        <strain evidence="3">ATCC 18201 / CBS 1600 / BCRC 20928 / JCM 3617 / NBRC 0987 / NRRL Y-1542</strain>
    </source>
</reference>
<feature type="compositionally biased region" description="Low complexity" evidence="1">
    <location>
        <begin position="29"/>
        <end position="44"/>
    </location>
</feature>
<feature type="compositionally biased region" description="Pro residues" evidence="1">
    <location>
        <begin position="86"/>
        <end position="110"/>
    </location>
</feature>
<feature type="compositionally biased region" description="Polar residues" evidence="1">
    <location>
        <begin position="141"/>
        <end position="163"/>
    </location>
</feature>
<dbReference type="EMBL" id="CDQK01000004">
    <property type="protein sequence ID" value="CEP23536.1"/>
    <property type="molecule type" value="Genomic_DNA"/>
</dbReference>
<organism evidence="2 3">
    <name type="scientific">Cyberlindnera jadinii (strain ATCC 18201 / CBS 1600 / BCRC 20928 / JCM 3617 / NBRC 0987 / NRRL Y-1542)</name>
    <name type="common">Torula yeast</name>
    <name type="synonym">Candida utilis</name>
    <dbReference type="NCBI Taxonomy" id="983966"/>
    <lineage>
        <taxon>Eukaryota</taxon>
        <taxon>Fungi</taxon>
        <taxon>Dikarya</taxon>
        <taxon>Ascomycota</taxon>
        <taxon>Saccharomycotina</taxon>
        <taxon>Saccharomycetes</taxon>
        <taxon>Phaffomycetales</taxon>
        <taxon>Phaffomycetaceae</taxon>
        <taxon>Cyberlindnera</taxon>
    </lineage>
</organism>
<evidence type="ECO:0000313" key="3">
    <source>
        <dbReference type="Proteomes" id="UP000038830"/>
    </source>
</evidence>
<dbReference type="AlphaFoldDB" id="A0A0H5C656"/>
<proteinExistence type="predicted"/>
<accession>A0A0H5C656</accession>
<dbReference type="Proteomes" id="UP000038830">
    <property type="component" value="Unassembled WGS sequence"/>
</dbReference>
<feature type="region of interest" description="Disordered" evidence="1">
    <location>
        <begin position="1"/>
        <end position="225"/>
    </location>
</feature>